<dbReference type="InParanoid" id="F6T7U7"/>
<dbReference type="EMBL" id="EAAA01000350">
    <property type="status" value="NOT_ANNOTATED_CDS"/>
    <property type="molecule type" value="Genomic_DNA"/>
</dbReference>
<sequence>MLESYYCVFVCKVSSCCVKFNYSSSSLVTRRSLWDSWLRSYGLKPKAETAECYHESFILHGYRPTPSSVLYCVKSLFHPTNETLNVW</sequence>
<dbReference type="Proteomes" id="UP000008144">
    <property type="component" value="Chromosome 1"/>
</dbReference>
<protein>
    <submittedName>
        <fullName evidence="1">Uncharacterized protein</fullName>
    </submittedName>
</protein>
<reference evidence="1" key="2">
    <citation type="journal article" date="2008" name="Genome Biol.">
        <title>Improved genome assembly and evidence-based global gene model set for the chordate Ciona intestinalis: new insight into intron and operon populations.</title>
        <authorList>
            <person name="Satou Y."/>
            <person name="Mineta K."/>
            <person name="Ogasawara M."/>
            <person name="Sasakura Y."/>
            <person name="Shoguchi E."/>
            <person name="Ueno K."/>
            <person name="Yamada L."/>
            <person name="Matsumoto J."/>
            <person name="Wasserscheid J."/>
            <person name="Dewar K."/>
            <person name="Wiley G.B."/>
            <person name="Macmil S.L."/>
            <person name="Roe B.A."/>
            <person name="Zeller R.W."/>
            <person name="Hastings K.E."/>
            <person name="Lemaire P."/>
            <person name="Lindquist E."/>
            <person name="Endo T."/>
            <person name="Hotta K."/>
            <person name="Inaba K."/>
        </authorList>
    </citation>
    <scope>NUCLEOTIDE SEQUENCE [LARGE SCALE GENOMIC DNA]</scope>
    <source>
        <strain evidence="1">wild type</strain>
    </source>
</reference>
<keyword evidence="2" id="KW-1185">Reference proteome</keyword>
<proteinExistence type="predicted"/>
<reference evidence="1" key="4">
    <citation type="submission" date="2025-09" db="UniProtKB">
        <authorList>
            <consortium name="Ensembl"/>
        </authorList>
    </citation>
    <scope>IDENTIFICATION</scope>
</reference>
<reference evidence="1" key="3">
    <citation type="submission" date="2025-08" db="UniProtKB">
        <authorList>
            <consortium name="Ensembl"/>
        </authorList>
    </citation>
    <scope>IDENTIFICATION</scope>
</reference>
<dbReference type="AlphaFoldDB" id="F6T7U7"/>
<dbReference type="HOGENOM" id="CLU_2489011_0_0_1"/>
<reference evidence="2" key="1">
    <citation type="journal article" date="2002" name="Science">
        <title>The draft genome of Ciona intestinalis: insights into chordate and vertebrate origins.</title>
        <authorList>
            <person name="Dehal P."/>
            <person name="Satou Y."/>
            <person name="Campbell R.K."/>
            <person name="Chapman J."/>
            <person name="Degnan B."/>
            <person name="De Tomaso A."/>
            <person name="Davidson B."/>
            <person name="Di Gregorio A."/>
            <person name="Gelpke M."/>
            <person name="Goodstein D.M."/>
            <person name="Harafuji N."/>
            <person name="Hastings K.E."/>
            <person name="Ho I."/>
            <person name="Hotta K."/>
            <person name="Huang W."/>
            <person name="Kawashima T."/>
            <person name="Lemaire P."/>
            <person name="Martinez D."/>
            <person name="Meinertzhagen I.A."/>
            <person name="Necula S."/>
            <person name="Nonaka M."/>
            <person name="Putnam N."/>
            <person name="Rash S."/>
            <person name="Saiga H."/>
            <person name="Satake M."/>
            <person name="Terry A."/>
            <person name="Yamada L."/>
            <person name="Wang H.G."/>
            <person name="Awazu S."/>
            <person name="Azumi K."/>
            <person name="Boore J."/>
            <person name="Branno M."/>
            <person name="Chin-Bow S."/>
            <person name="DeSantis R."/>
            <person name="Doyle S."/>
            <person name="Francino P."/>
            <person name="Keys D.N."/>
            <person name="Haga S."/>
            <person name="Hayashi H."/>
            <person name="Hino K."/>
            <person name="Imai K.S."/>
            <person name="Inaba K."/>
            <person name="Kano S."/>
            <person name="Kobayashi K."/>
            <person name="Kobayashi M."/>
            <person name="Lee B.I."/>
            <person name="Makabe K.W."/>
            <person name="Manohar C."/>
            <person name="Matassi G."/>
            <person name="Medina M."/>
            <person name="Mochizuki Y."/>
            <person name="Mount S."/>
            <person name="Morishita T."/>
            <person name="Miura S."/>
            <person name="Nakayama A."/>
            <person name="Nishizaka S."/>
            <person name="Nomoto H."/>
            <person name="Ohta F."/>
            <person name="Oishi K."/>
            <person name="Rigoutsos I."/>
            <person name="Sano M."/>
            <person name="Sasaki A."/>
            <person name="Sasakura Y."/>
            <person name="Shoguchi E."/>
            <person name="Shin-i T."/>
            <person name="Spagnuolo A."/>
            <person name="Stainier D."/>
            <person name="Suzuki M.M."/>
            <person name="Tassy O."/>
            <person name="Takatori N."/>
            <person name="Tokuoka M."/>
            <person name="Yagi K."/>
            <person name="Yoshizaki F."/>
            <person name="Wada S."/>
            <person name="Zhang C."/>
            <person name="Hyatt P.D."/>
            <person name="Larimer F."/>
            <person name="Detter C."/>
            <person name="Doggett N."/>
            <person name="Glavina T."/>
            <person name="Hawkins T."/>
            <person name="Richardson P."/>
            <person name="Lucas S."/>
            <person name="Kohara Y."/>
            <person name="Levine M."/>
            <person name="Satoh N."/>
            <person name="Rokhsar D.S."/>
        </authorList>
    </citation>
    <scope>NUCLEOTIDE SEQUENCE [LARGE SCALE GENOMIC DNA]</scope>
</reference>
<organism evidence="1 2">
    <name type="scientific">Ciona intestinalis</name>
    <name type="common">Transparent sea squirt</name>
    <name type="synonym">Ascidia intestinalis</name>
    <dbReference type="NCBI Taxonomy" id="7719"/>
    <lineage>
        <taxon>Eukaryota</taxon>
        <taxon>Metazoa</taxon>
        <taxon>Chordata</taxon>
        <taxon>Tunicata</taxon>
        <taxon>Ascidiacea</taxon>
        <taxon>Phlebobranchia</taxon>
        <taxon>Cionidae</taxon>
        <taxon>Ciona</taxon>
    </lineage>
</organism>
<dbReference type="Ensembl" id="ENSCINT00000015497.3">
    <property type="protein sequence ID" value="ENSCINP00000015497.3"/>
    <property type="gene ID" value="ENSCING00000007567.3"/>
</dbReference>
<evidence type="ECO:0000313" key="1">
    <source>
        <dbReference type="Ensembl" id="ENSCINP00000015497.3"/>
    </source>
</evidence>
<evidence type="ECO:0000313" key="2">
    <source>
        <dbReference type="Proteomes" id="UP000008144"/>
    </source>
</evidence>
<accession>F6T7U7</accession>
<name>F6T7U7_CIOIN</name>